<dbReference type="RefSeq" id="WP_078483395.1">
    <property type="nucleotide sequence ID" value="NZ_MPRL01000021.1"/>
</dbReference>
<dbReference type="EMBL" id="MPRL01000021">
    <property type="protein sequence ID" value="OOZ40619.1"/>
    <property type="molecule type" value="Genomic_DNA"/>
</dbReference>
<organism evidence="2 3">
    <name type="scientific">Solemya pervernicosa gill symbiont</name>
    <dbReference type="NCBI Taxonomy" id="642797"/>
    <lineage>
        <taxon>Bacteria</taxon>
        <taxon>Pseudomonadati</taxon>
        <taxon>Pseudomonadota</taxon>
        <taxon>Gammaproteobacteria</taxon>
        <taxon>sulfur-oxidizing symbionts</taxon>
    </lineage>
</organism>
<keyword evidence="1" id="KW-0732">Signal</keyword>
<evidence type="ECO:0000313" key="2">
    <source>
        <dbReference type="EMBL" id="OOZ40619.1"/>
    </source>
</evidence>
<evidence type="ECO:0000256" key="1">
    <source>
        <dbReference type="SAM" id="SignalP"/>
    </source>
</evidence>
<name>A0A1T2L689_9GAMM</name>
<reference evidence="2 3" key="1">
    <citation type="submission" date="2016-11" db="EMBL/GenBank/DDBJ databases">
        <title>Mixed transmission modes and dynamic genome evolution in an obligate animal-bacterial symbiosis.</title>
        <authorList>
            <person name="Russell S.L."/>
            <person name="Corbett-Detig R.B."/>
            <person name="Cavanaugh C.M."/>
        </authorList>
    </citation>
    <scope>NUCLEOTIDE SEQUENCE [LARGE SCALE GENOMIC DNA]</scope>
    <source>
        <strain evidence="2">Sveles-Q1</strain>
    </source>
</reference>
<protein>
    <submittedName>
        <fullName evidence="2">Uncharacterized protein</fullName>
    </submittedName>
</protein>
<accession>A0A1T2L689</accession>
<keyword evidence="3" id="KW-1185">Reference proteome</keyword>
<feature type="signal peptide" evidence="1">
    <location>
        <begin position="1"/>
        <end position="25"/>
    </location>
</feature>
<dbReference type="AlphaFoldDB" id="A0A1T2L689"/>
<gene>
    <name evidence="2" type="ORF">BOW53_07135</name>
</gene>
<feature type="chain" id="PRO_5013227549" evidence="1">
    <location>
        <begin position="26"/>
        <end position="71"/>
    </location>
</feature>
<dbReference type="Proteomes" id="UP000191110">
    <property type="component" value="Unassembled WGS sequence"/>
</dbReference>
<evidence type="ECO:0000313" key="3">
    <source>
        <dbReference type="Proteomes" id="UP000191110"/>
    </source>
</evidence>
<comment type="caution">
    <text evidence="2">The sequence shown here is derived from an EMBL/GenBank/DDBJ whole genome shotgun (WGS) entry which is preliminary data.</text>
</comment>
<proteinExistence type="predicted"/>
<sequence>MLRQKLIPIFTALLITLSFSPNLQAAGSQVSIASDEKCYGPDCEWYQRLLNTLPGSRYFCSPSFAHALNYE</sequence>